<name>A0ABC9Y637_GRUJA</name>
<keyword evidence="3" id="KW-1185">Reference proteome</keyword>
<evidence type="ECO:0000313" key="2">
    <source>
        <dbReference type="EMBL" id="GAB0205021.1"/>
    </source>
</evidence>
<dbReference type="AlphaFoldDB" id="A0ABC9Y637"/>
<accession>A0ABC9Y637</accession>
<dbReference type="Proteomes" id="UP001623348">
    <property type="component" value="Unassembled WGS sequence"/>
</dbReference>
<reference evidence="2 3" key="1">
    <citation type="submission" date="2024-06" db="EMBL/GenBank/DDBJ databases">
        <title>The draft genome of Grus japonensis, version 3.</title>
        <authorList>
            <person name="Nabeshima K."/>
            <person name="Suzuki S."/>
            <person name="Onuma M."/>
        </authorList>
    </citation>
    <scope>NUCLEOTIDE SEQUENCE [LARGE SCALE GENOMIC DNA]</scope>
    <source>
        <strain evidence="2 3">451A</strain>
    </source>
</reference>
<feature type="compositionally biased region" description="Basic and acidic residues" evidence="1">
    <location>
        <begin position="300"/>
        <end position="315"/>
    </location>
</feature>
<gene>
    <name evidence="2" type="ORF">GRJ2_002967700</name>
</gene>
<evidence type="ECO:0000256" key="1">
    <source>
        <dbReference type="SAM" id="MobiDB-lite"/>
    </source>
</evidence>
<feature type="region of interest" description="Disordered" evidence="1">
    <location>
        <begin position="274"/>
        <end position="315"/>
    </location>
</feature>
<dbReference type="EMBL" id="BAAFJT010000040">
    <property type="protein sequence ID" value="GAB0205021.1"/>
    <property type="molecule type" value="Genomic_DNA"/>
</dbReference>
<evidence type="ECO:0000313" key="3">
    <source>
        <dbReference type="Proteomes" id="UP001623348"/>
    </source>
</evidence>
<sequence>MLMQSPKPPDIAQIKKLIVPSKDWDGNIWGDSNNNSSDDDNSPHLPEPPVLLVRPIIKTEVTTGPRGGVGNHITKTTPFDAIQIANLQERYSRKPQETETEYVWRVSLTGGDRILLNGDEANAFWGPGVFLNAGPNPPDQPHSLTSRVAYWAGGIDILERGEPPLIPIKCLNELSVAFIKAACIQAMHQHDPIDVPVLAPVDPTILKKLIKGAPATLKPFFIAKRDEIQRDLNHNELINLTRAVGENEDIELVRREVPTWEVLMHETIKHAREIGWNKSPSETKNTGHSMRQIKQSHQKNSKEPKSSDRQLKGQKGRNEIWKHALALGIPRAAIQRQPTSVILSLIQAFKKRSAQNTLTPLLRDPRERDNPFCLGKDQLQDINKEN</sequence>
<feature type="compositionally biased region" description="Polar residues" evidence="1">
    <location>
        <begin position="278"/>
        <end position="293"/>
    </location>
</feature>
<comment type="caution">
    <text evidence="2">The sequence shown here is derived from an EMBL/GenBank/DDBJ whole genome shotgun (WGS) entry which is preliminary data.</text>
</comment>
<feature type="region of interest" description="Disordered" evidence="1">
    <location>
        <begin position="26"/>
        <end position="49"/>
    </location>
</feature>
<proteinExistence type="predicted"/>
<protein>
    <submittedName>
        <fullName evidence="2">Uncharacterized protein</fullName>
    </submittedName>
</protein>
<organism evidence="2 3">
    <name type="scientific">Grus japonensis</name>
    <name type="common">Japanese crane</name>
    <name type="synonym">Red-crowned crane</name>
    <dbReference type="NCBI Taxonomy" id="30415"/>
    <lineage>
        <taxon>Eukaryota</taxon>
        <taxon>Metazoa</taxon>
        <taxon>Chordata</taxon>
        <taxon>Craniata</taxon>
        <taxon>Vertebrata</taxon>
        <taxon>Euteleostomi</taxon>
        <taxon>Archelosauria</taxon>
        <taxon>Archosauria</taxon>
        <taxon>Dinosauria</taxon>
        <taxon>Saurischia</taxon>
        <taxon>Theropoda</taxon>
        <taxon>Coelurosauria</taxon>
        <taxon>Aves</taxon>
        <taxon>Neognathae</taxon>
        <taxon>Neoaves</taxon>
        <taxon>Gruiformes</taxon>
        <taxon>Gruidae</taxon>
        <taxon>Grus</taxon>
    </lineage>
</organism>